<keyword evidence="3" id="KW-1185">Reference proteome</keyword>
<organism evidence="2 3">
    <name type="scientific">Allacma fusca</name>
    <dbReference type="NCBI Taxonomy" id="39272"/>
    <lineage>
        <taxon>Eukaryota</taxon>
        <taxon>Metazoa</taxon>
        <taxon>Ecdysozoa</taxon>
        <taxon>Arthropoda</taxon>
        <taxon>Hexapoda</taxon>
        <taxon>Collembola</taxon>
        <taxon>Symphypleona</taxon>
        <taxon>Sminthuridae</taxon>
        <taxon>Allacma</taxon>
    </lineage>
</organism>
<dbReference type="EMBL" id="CAJVCH010091344">
    <property type="protein sequence ID" value="CAG7722658.1"/>
    <property type="molecule type" value="Genomic_DNA"/>
</dbReference>
<reference evidence="2" key="1">
    <citation type="submission" date="2021-06" db="EMBL/GenBank/DDBJ databases">
        <authorList>
            <person name="Hodson N. C."/>
            <person name="Mongue J. A."/>
            <person name="Jaron S. K."/>
        </authorList>
    </citation>
    <scope>NUCLEOTIDE SEQUENCE</scope>
</reference>
<evidence type="ECO:0000256" key="1">
    <source>
        <dbReference type="SAM" id="MobiDB-lite"/>
    </source>
</evidence>
<feature type="region of interest" description="Disordered" evidence="1">
    <location>
        <begin position="185"/>
        <end position="204"/>
    </location>
</feature>
<sequence length="425" mass="47128">MCRACFVLKLLYNAYVHDSDSMINSEDRTNEVENYRTLEMDRQNGNFNSSGSSHEKNTTVLTLFTYPESSTMKNVSIKLPFSVSKNTAIQVQQPLSKPRTHRIIDKLSELTNIKLRNAASAKYRNLGHVHEPKLINGSAQSTKNEYNIISNFNISLDYALKRKPDERSSASLTSLSNKSTVKTLTNGSFTATSPGGEHLSPHAENKEPIAYKVSTGSTMTNASANLPVNNADSETLEHVSEESRVITADQIGMNRPTRVPFHFTTTQFPPITTTVREITPAIHSQKVPSPHNHIFAPTQDPINIAHGEDVNGDDLKDFHVAHLTFVAAPEDLRDNKSYFPPPQSNESNNFNSATGHNHLIKKSNNINEQLPFFKEQGGIFEHHQQPNLQNGPNEIQQRQKIAGVTYASKARLLGTSSSTANRAAV</sequence>
<dbReference type="AlphaFoldDB" id="A0A8J2NXQ2"/>
<accession>A0A8J2NXQ2</accession>
<dbReference type="Proteomes" id="UP000708208">
    <property type="component" value="Unassembled WGS sequence"/>
</dbReference>
<evidence type="ECO:0000313" key="2">
    <source>
        <dbReference type="EMBL" id="CAG7722658.1"/>
    </source>
</evidence>
<gene>
    <name evidence="2" type="ORF">AFUS01_LOCUS11784</name>
</gene>
<name>A0A8J2NXQ2_9HEXA</name>
<comment type="caution">
    <text evidence="2">The sequence shown here is derived from an EMBL/GenBank/DDBJ whole genome shotgun (WGS) entry which is preliminary data.</text>
</comment>
<proteinExistence type="predicted"/>
<evidence type="ECO:0000313" key="3">
    <source>
        <dbReference type="Proteomes" id="UP000708208"/>
    </source>
</evidence>
<protein>
    <submittedName>
        <fullName evidence="2">Uncharacterized protein</fullName>
    </submittedName>
</protein>